<gene>
    <name evidence="5" type="ORF">L3Y34_002428</name>
</gene>
<evidence type="ECO:0000313" key="5">
    <source>
        <dbReference type="EMBL" id="ULU02819.1"/>
    </source>
</evidence>
<evidence type="ECO:0000313" key="6">
    <source>
        <dbReference type="Proteomes" id="UP000827892"/>
    </source>
</evidence>
<dbReference type="Pfam" id="PF10507">
    <property type="entry name" value="TMEM65"/>
    <property type="match status" value="1"/>
</dbReference>
<proteinExistence type="predicted"/>
<accession>A0AAE9IRP2</accession>
<dbReference type="EMBL" id="CP090893">
    <property type="protein sequence ID" value="ULU02819.1"/>
    <property type="molecule type" value="Genomic_DNA"/>
</dbReference>
<evidence type="ECO:0000256" key="1">
    <source>
        <dbReference type="ARBA" id="ARBA00004141"/>
    </source>
</evidence>
<protein>
    <submittedName>
        <fullName evidence="5">Uncharacterized protein</fullName>
    </submittedName>
</protein>
<dbReference type="GO" id="GO:0016020">
    <property type="term" value="C:membrane"/>
    <property type="evidence" value="ECO:0007669"/>
    <property type="project" value="UniProtKB-SubCell"/>
</dbReference>
<reference evidence="5 6" key="1">
    <citation type="submission" date="2022-05" db="EMBL/GenBank/DDBJ databases">
        <title>Chromosome-level reference genomes for two strains of Caenorhabditis briggsae: an improved platform for comparative genomics.</title>
        <authorList>
            <person name="Stevens L."/>
            <person name="Andersen E.C."/>
        </authorList>
    </citation>
    <scope>NUCLEOTIDE SEQUENCE [LARGE SCALE GENOMIC DNA]</scope>
    <source>
        <strain evidence="5">QX1410_ONT</strain>
        <tissue evidence="5">Whole-organism</tissue>
    </source>
</reference>
<dbReference type="PANTHER" id="PTHR21706:SF15">
    <property type="entry name" value="TRANSMEMBRANE PROTEIN 65"/>
    <property type="match status" value="1"/>
</dbReference>
<evidence type="ECO:0000256" key="3">
    <source>
        <dbReference type="ARBA" id="ARBA00022989"/>
    </source>
</evidence>
<dbReference type="AlphaFoldDB" id="A0AAE9IRP2"/>
<name>A0AAE9IRP2_CAEBR</name>
<evidence type="ECO:0000256" key="2">
    <source>
        <dbReference type="ARBA" id="ARBA00022692"/>
    </source>
</evidence>
<dbReference type="Proteomes" id="UP000827892">
    <property type="component" value="Chromosome III"/>
</dbReference>
<organism evidence="5 6">
    <name type="scientific">Caenorhabditis briggsae</name>
    <dbReference type="NCBI Taxonomy" id="6238"/>
    <lineage>
        <taxon>Eukaryota</taxon>
        <taxon>Metazoa</taxon>
        <taxon>Ecdysozoa</taxon>
        <taxon>Nematoda</taxon>
        <taxon>Chromadorea</taxon>
        <taxon>Rhabditida</taxon>
        <taxon>Rhabditina</taxon>
        <taxon>Rhabditomorpha</taxon>
        <taxon>Rhabditoidea</taxon>
        <taxon>Rhabditidae</taxon>
        <taxon>Peloderinae</taxon>
        <taxon>Caenorhabditis</taxon>
    </lineage>
</organism>
<dbReference type="InterPro" id="IPR019537">
    <property type="entry name" value="TMEM65"/>
</dbReference>
<evidence type="ECO:0000256" key="4">
    <source>
        <dbReference type="ARBA" id="ARBA00023136"/>
    </source>
</evidence>
<comment type="subcellular location">
    <subcellularLocation>
        <location evidence="1">Membrane</location>
        <topology evidence="1">Multi-pass membrane protein</topology>
    </subcellularLocation>
</comment>
<keyword evidence="2" id="KW-0812">Transmembrane</keyword>
<keyword evidence="3" id="KW-1133">Transmembrane helix</keyword>
<sequence>MLSNQLIRHFSRGTNSFRRRTKTTVQKVKIEKLRPFFNKNSSLPNGIQNDADAKLFSKELQPGERKLLFDALRKITADQYNEHKKVVDVTIDHEDLVKVWYINFIPMFVYGCLDEALIIIGGESINKIRTYNLLLRRQTRYPLRHAATFSSYPRFPLCARGRKREEARDAARFSIFSVYNGMSMLASAAVANIICNLFLQLPADRWTDILGFKKPVLSNDQMNTPEYQHASFAAKLSGLWLGLTLGMLPLFFIDDNLDRRASDNREFLSGTKSEWFVMQEEADNRKVNADEYCELFSGE</sequence>
<dbReference type="PANTHER" id="PTHR21706">
    <property type="entry name" value="TRANSMEMBRANE PROTEIN 65"/>
    <property type="match status" value="1"/>
</dbReference>
<keyword evidence="4" id="KW-0472">Membrane</keyword>